<dbReference type="RefSeq" id="WP_182558535.1">
    <property type="nucleotide sequence ID" value="NZ_JACGWT010000001.1"/>
</dbReference>
<sequence length="338" mass="37877">MADDATDQGSDQPWGYLFAHFREDQVGHAEKIFLSLSRGDTPLRWDPLNGNEPVLESLIGTTGVRDPAIVRDAAGRFHILATDLRVWANGPELDWPTWRRAGSRSLVVWHSEDLVHWSEPRLVEVAPPEAGMAWAPETTVDPETGEHIVFWSSRLFSPDDPDHREDSYSRILYARTRDFETFGPAGILIDTGGRDIIDTAIAQADGRVYRVSKDENRDDDGRGVYLEAGSGLFADDFEVITTRLAEDLYGHGGVEAPILLREPSGRWLLFLDQYRDWPQGYFALSTDDIESGRWEPVPAAEVDIPPSTKHGTILRLTRAEWDRLDRLRAPGAFTGAAD</sequence>
<reference evidence="1 2" key="1">
    <citation type="submission" date="2020-07" db="EMBL/GenBank/DDBJ databases">
        <title>Sequencing the genomes of 1000 actinobacteria strains.</title>
        <authorList>
            <person name="Klenk H.-P."/>
        </authorList>
    </citation>
    <scope>NUCLEOTIDE SEQUENCE [LARGE SCALE GENOMIC DNA]</scope>
    <source>
        <strain evidence="1 2">DSM 100723</strain>
    </source>
</reference>
<dbReference type="Gene3D" id="2.115.10.20">
    <property type="entry name" value="Glycosyl hydrolase domain, family 43"/>
    <property type="match status" value="1"/>
</dbReference>
<comment type="caution">
    <text evidence="1">The sequence shown here is derived from an EMBL/GenBank/DDBJ whole genome shotgun (WGS) entry which is preliminary data.</text>
</comment>
<dbReference type="CDD" id="cd08983">
    <property type="entry name" value="GH43_Bt3655-like"/>
    <property type="match status" value="1"/>
</dbReference>
<keyword evidence="2" id="KW-1185">Reference proteome</keyword>
<evidence type="ECO:0000313" key="1">
    <source>
        <dbReference type="EMBL" id="MBA8792965.1"/>
    </source>
</evidence>
<gene>
    <name evidence="1" type="ORF">FHX74_000559</name>
</gene>
<dbReference type="InterPro" id="IPR023296">
    <property type="entry name" value="Glyco_hydro_beta-prop_sf"/>
</dbReference>
<evidence type="ECO:0000313" key="2">
    <source>
        <dbReference type="Proteomes" id="UP000523079"/>
    </source>
</evidence>
<dbReference type="SUPFAM" id="SSF75005">
    <property type="entry name" value="Arabinanase/levansucrase/invertase"/>
    <property type="match status" value="1"/>
</dbReference>
<dbReference type="Proteomes" id="UP000523079">
    <property type="component" value="Unassembled WGS sequence"/>
</dbReference>
<protein>
    <recommendedName>
        <fullName evidence="3">Glycosyl hydrolases family 43</fullName>
    </recommendedName>
</protein>
<accession>A0A7W3IPU8</accession>
<organism evidence="1 2">
    <name type="scientific">Microlunatus kandeliicorticis</name>
    <dbReference type="NCBI Taxonomy" id="1759536"/>
    <lineage>
        <taxon>Bacteria</taxon>
        <taxon>Bacillati</taxon>
        <taxon>Actinomycetota</taxon>
        <taxon>Actinomycetes</taxon>
        <taxon>Propionibacteriales</taxon>
        <taxon>Propionibacteriaceae</taxon>
        <taxon>Microlunatus</taxon>
    </lineage>
</organism>
<proteinExistence type="predicted"/>
<dbReference type="InterPro" id="IPR050727">
    <property type="entry name" value="GH43_arabinanases"/>
</dbReference>
<name>A0A7W3IPU8_9ACTN</name>
<evidence type="ECO:0008006" key="3">
    <source>
        <dbReference type="Google" id="ProtNLM"/>
    </source>
</evidence>
<dbReference type="PANTHER" id="PTHR43301:SF3">
    <property type="entry name" value="ARABINAN ENDO-1,5-ALPHA-L-ARABINOSIDASE A-RELATED"/>
    <property type="match status" value="1"/>
</dbReference>
<dbReference type="PANTHER" id="PTHR43301">
    <property type="entry name" value="ARABINAN ENDO-1,5-ALPHA-L-ARABINOSIDASE"/>
    <property type="match status" value="1"/>
</dbReference>
<dbReference type="AlphaFoldDB" id="A0A7W3IPU8"/>
<dbReference type="EMBL" id="JACGWT010000001">
    <property type="protein sequence ID" value="MBA8792965.1"/>
    <property type="molecule type" value="Genomic_DNA"/>
</dbReference>